<sequence>MTDGFQVSERRSVPPAEAFSLLGNELRVTILLELGDAKEGSQPRPLPFEELRQRCDVSDSGRFNYHLQELLGVFVQEKAEGYGLLYPGVILYQAIKADSFTDRTTVEPFPVDADCADCGARLEATYRNSMLVVRCGDCGALAFKYHLPPGAIRSNDPDAVLSAASLYARRDLLTVASHVCPTCASEMYHDVVPDGEKSSELEQAMPGPAVVHHCSYCKNFFCTDLPEILIYHPEVLPFVAANAPDLLTDPLWTVDACDPDDIAVARDDPLHVTVPLRAGDDRLDVTVDRSLSVIETERP</sequence>
<evidence type="ECO:0000313" key="4">
    <source>
        <dbReference type="Proteomes" id="UP000509667"/>
    </source>
</evidence>
<dbReference type="OrthoDB" id="8482at2157"/>
<dbReference type="Pfam" id="PF24042">
    <property type="entry name" value="DUF7351"/>
    <property type="match status" value="1"/>
</dbReference>
<dbReference type="GeneID" id="56080365"/>
<name>A0A7D5T271_9EURY</name>
<dbReference type="RefSeq" id="WP_179909453.1">
    <property type="nucleotide sequence ID" value="NZ_CP058910.1"/>
</dbReference>
<evidence type="ECO:0000259" key="1">
    <source>
        <dbReference type="Pfam" id="PF24038"/>
    </source>
</evidence>
<reference evidence="3 4" key="1">
    <citation type="submission" date="2020-07" db="EMBL/GenBank/DDBJ databases">
        <title>Halosimplex pelagicum sp. nov. and Halosimplex rubrum sp. nov., isolated from salted brown alga Laminaria, and emended description of the genus Halosimplex.</title>
        <authorList>
            <person name="Cui H."/>
        </authorList>
    </citation>
    <scope>NUCLEOTIDE SEQUENCE [LARGE SCALE GENOMIC DNA]</scope>
    <source>
        <strain evidence="3 4">R27</strain>
    </source>
</reference>
<dbReference type="InterPro" id="IPR055771">
    <property type="entry name" value="DUF7347"/>
</dbReference>
<evidence type="ECO:0000313" key="3">
    <source>
        <dbReference type="EMBL" id="QLH79588.1"/>
    </source>
</evidence>
<keyword evidence="4" id="KW-1185">Reference proteome</keyword>
<dbReference type="InterPro" id="IPR055775">
    <property type="entry name" value="DUF7351"/>
</dbReference>
<gene>
    <name evidence="3" type="ORF">HZS55_20840</name>
</gene>
<feature type="domain" description="DUF7347" evidence="1">
    <location>
        <begin position="15"/>
        <end position="95"/>
    </location>
</feature>
<dbReference type="AlphaFoldDB" id="A0A7D5T271"/>
<protein>
    <submittedName>
        <fullName evidence="3">Helix-turn-helix transcriptional regulator</fullName>
    </submittedName>
</protein>
<dbReference type="Pfam" id="PF24038">
    <property type="entry name" value="DUF7347"/>
    <property type="match status" value="1"/>
</dbReference>
<dbReference type="EMBL" id="CP058910">
    <property type="protein sequence ID" value="QLH79588.1"/>
    <property type="molecule type" value="Genomic_DNA"/>
</dbReference>
<organism evidence="3 4">
    <name type="scientific">Halosimplex rubrum</name>
    <dbReference type="NCBI Taxonomy" id="869889"/>
    <lineage>
        <taxon>Archaea</taxon>
        <taxon>Methanobacteriati</taxon>
        <taxon>Methanobacteriota</taxon>
        <taxon>Stenosarchaea group</taxon>
        <taxon>Halobacteria</taxon>
        <taxon>Halobacteriales</taxon>
        <taxon>Haloarculaceae</taxon>
        <taxon>Halosimplex</taxon>
    </lineage>
</organism>
<dbReference type="Proteomes" id="UP000509667">
    <property type="component" value="Chromosome"/>
</dbReference>
<proteinExistence type="predicted"/>
<dbReference type="KEGG" id="hrr:HZS55_20840"/>
<accession>A0A7D5T271</accession>
<evidence type="ECO:0000259" key="2">
    <source>
        <dbReference type="Pfam" id="PF24042"/>
    </source>
</evidence>
<feature type="domain" description="DUF7351" evidence="2">
    <location>
        <begin position="112"/>
        <end position="293"/>
    </location>
</feature>